<evidence type="ECO:0000313" key="2">
    <source>
        <dbReference type="EMBL" id="MBD7949602.1"/>
    </source>
</evidence>
<dbReference type="RefSeq" id="WP_191795009.1">
    <property type="nucleotide sequence ID" value="NZ_JACSQQ010000005.1"/>
</dbReference>
<dbReference type="EMBL" id="JACSQQ010000005">
    <property type="protein sequence ID" value="MBD7949602.1"/>
    <property type="molecule type" value="Genomic_DNA"/>
</dbReference>
<keyword evidence="1" id="KW-1133">Transmembrane helix</keyword>
<dbReference type="Proteomes" id="UP000641803">
    <property type="component" value="Unassembled WGS sequence"/>
</dbReference>
<evidence type="ECO:0000313" key="3">
    <source>
        <dbReference type="Proteomes" id="UP000641803"/>
    </source>
</evidence>
<comment type="caution">
    <text evidence="2">The sequence shown here is derived from an EMBL/GenBank/DDBJ whole genome shotgun (WGS) entry which is preliminary data.</text>
</comment>
<keyword evidence="1" id="KW-0812">Transmembrane</keyword>
<gene>
    <name evidence="2" type="ORF">H9652_04155</name>
</gene>
<evidence type="ECO:0000256" key="1">
    <source>
        <dbReference type="SAM" id="Phobius"/>
    </source>
</evidence>
<organism evidence="2 3">
    <name type="scientific">Oerskovia rustica</name>
    <dbReference type="NCBI Taxonomy" id="2762237"/>
    <lineage>
        <taxon>Bacteria</taxon>
        <taxon>Bacillati</taxon>
        <taxon>Actinomycetota</taxon>
        <taxon>Actinomycetes</taxon>
        <taxon>Micrococcales</taxon>
        <taxon>Cellulomonadaceae</taxon>
        <taxon>Oerskovia</taxon>
    </lineage>
</organism>
<protein>
    <submittedName>
        <fullName evidence="2">Uncharacterized protein</fullName>
    </submittedName>
</protein>
<reference evidence="2 3" key="1">
    <citation type="submission" date="2020-08" db="EMBL/GenBank/DDBJ databases">
        <title>A Genomic Blueprint of the Chicken Gut Microbiome.</title>
        <authorList>
            <person name="Gilroy R."/>
            <person name="Ravi A."/>
            <person name="Getino M."/>
            <person name="Pursley I."/>
            <person name="Horton D.L."/>
            <person name="Alikhan N.-F."/>
            <person name="Baker D."/>
            <person name="Gharbi K."/>
            <person name="Hall N."/>
            <person name="Watson M."/>
            <person name="Adriaenssens E.M."/>
            <person name="Foster-Nyarko E."/>
            <person name="Jarju S."/>
            <person name="Secka A."/>
            <person name="Antonio M."/>
            <person name="Oren A."/>
            <person name="Chaudhuri R."/>
            <person name="La Ragione R.M."/>
            <person name="Hildebrand F."/>
            <person name="Pallen M.J."/>
        </authorList>
    </citation>
    <scope>NUCLEOTIDE SEQUENCE [LARGE SCALE GENOMIC DNA]</scope>
    <source>
        <strain evidence="2 3">Sa4CUA1</strain>
    </source>
</reference>
<name>A0ABR8RPK7_9CELL</name>
<keyword evidence="3" id="KW-1185">Reference proteome</keyword>
<sequence length="177" mass="19114">MLRINDVITVDVVTNLWTDALLPIAAIVISVGTLVWSIRDRRSDQARIKISSAISIPVGDLGPVQRLIGIDVTNVGRSGSTMLNNIHLRSGRRGGNFWVTQPALGIGSSYPVRLEPGQHAKLLIDPTGIAIACQREGIDPESLQVVATTGHGETTTRLKKSARWLIADVARRSPALR</sequence>
<proteinExistence type="predicted"/>
<accession>A0ABR8RPK7</accession>
<keyword evidence="1" id="KW-0472">Membrane</keyword>
<feature type="transmembrane region" description="Helical" evidence="1">
    <location>
        <begin position="20"/>
        <end position="38"/>
    </location>
</feature>